<evidence type="ECO:0000313" key="2">
    <source>
        <dbReference type="EMBL" id="CAB4920205.1"/>
    </source>
</evidence>
<dbReference type="EMBL" id="CAFBMK010000102">
    <property type="protein sequence ID" value="CAB4920205.1"/>
    <property type="molecule type" value="Genomic_DNA"/>
</dbReference>
<feature type="region of interest" description="Disordered" evidence="1">
    <location>
        <begin position="32"/>
        <end position="58"/>
    </location>
</feature>
<protein>
    <submittedName>
        <fullName evidence="2">Unannotated protein</fullName>
    </submittedName>
</protein>
<dbReference type="AlphaFoldDB" id="A0A6J7HUL1"/>
<proteinExistence type="predicted"/>
<reference evidence="2" key="1">
    <citation type="submission" date="2020-05" db="EMBL/GenBank/DDBJ databases">
        <authorList>
            <person name="Chiriac C."/>
            <person name="Salcher M."/>
            <person name="Ghai R."/>
            <person name="Kavagutti S V."/>
        </authorList>
    </citation>
    <scope>NUCLEOTIDE SEQUENCE</scope>
</reference>
<name>A0A6J7HUL1_9ZZZZ</name>
<organism evidence="2">
    <name type="scientific">freshwater metagenome</name>
    <dbReference type="NCBI Taxonomy" id="449393"/>
    <lineage>
        <taxon>unclassified sequences</taxon>
        <taxon>metagenomes</taxon>
        <taxon>ecological metagenomes</taxon>
    </lineage>
</organism>
<accession>A0A6J7HUL1</accession>
<gene>
    <name evidence="2" type="ORF">UFOPK3564_01790</name>
</gene>
<evidence type="ECO:0000256" key="1">
    <source>
        <dbReference type="SAM" id="MobiDB-lite"/>
    </source>
</evidence>
<sequence length="296" mass="31087">MNVPTKLAAFAAGLALTFGAATGAGALIDPTDSPAATSGAHGTAEKVGGHGGSHQTPVPAAARALPGGLSSAQDGYTLAVERTTRTPGVRSTLRLRVIGPDGRAVREGYEVEAERELHLIVVRRDGTGFQHLHPRRGADGTWSTSLTLAAAGSHRALADFTIDGVRRTLGIDLQAPGTFTPIAVPAATDRGRTDGFGVQLTSGPVRAGRESRLRFRITRDGRPVQALQPYLGARGHLVALRDGDLAYLHVHPDTTTAVGEIPFVAEFPSAGRYRLYLQFQTGGQVHTAPMTVEVTR</sequence>